<name>A0A6C0DVV4_9ZZZZ</name>
<feature type="region of interest" description="Disordered" evidence="1">
    <location>
        <begin position="49"/>
        <end position="68"/>
    </location>
</feature>
<evidence type="ECO:0000256" key="1">
    <source>
        <dbReference type="SAM" id="MobiDB-lite"/>
    </source>
</evidence>
<feature type="region of interest" description="Disordered" evidence="1">
    <location>
        <begin position="187"/>
        <end position="206"/>
    </location>
</feature>
<sequence length="414" mass="47976">MNNLINNEFSTNENSIKGDNINMNVDVKKKKGRPKKNVTEEINKVEIVQDKKKRGRKKKDQVVEEVKQKKKRGRKAAVKFFSSSIRKQIPLTTVLQDSNNFILHLDVKENQEHEDELFEMKDDIIGYEEGGDNDMIISDFLENDDSILSDLLDNDSDLRELYKDRIKSREKQDNIVVSKLESFHNNLSSNDNKTSDEIVETEEGDDDSSRGIGGFFEVLGKFINNKDWLHNTDVCCWWCCHKFDTVPIGMPVKYNHNEKKFRVKGIFCSFSCLMAYKCDKPKFTNDYLIKLLYNKITGELTLPSTILVAPPRESLKIFGGKLTIEEFRNMSNEKKILKMIEYPMFVSRDYIEEIDIKNVKTANAKLFNDIIDKSTSVQNLDEKRIEDAKSRLQSQIDKTTITMGNTIDKFIKIT</sequence>
<evidence type="ECO:0000313" key="2">
    <source>
        <dbReference type="EMBL" id="QHT20592.1"/>
    </source>
</evidence>
<protein>
    <submittedName>
        <fullName evidence="2">Uncharacterized protein</fullName>
    </submittedName>
</protein>
<dbReference type="EMBL" id="MN739679">
    <property type="protein sequence ID" value="QHT20592.1"/>
    <property type="molecule type" value="Genomic_DNA"/>
</dbReference>
<feature type="compositionally biased region" description="Acidic residues" evidence="1">
    <location>
        <begin position="197"/>
        <end position="206"/>
    </location>
</feature>
<accession>A0A6C0DVV4</accession>
<organism evidence="2">
    <name type="scientific">viral metagenome</name>
    <dbReference type="NCBI Taxonomy" id="1070528"/>
    <lineage>
        <taxon>unclassified sequences</taxon>
        <taxon>metagenomes</taxon>
        <taxon>organismal metagenomes</taxon>
    </lineage>
</organism>
<proteinExistence type="predicted"/>
<dbReference type="AlphaFoldDB" id="A0A6C0DVV4"/>
<reference evidence="2" key="1">
    <citation type="journal article" date="2020" name="Nature">
        <title>Giant virus diversity and host interactions through global metagenomics.</title>
        <authorList>
            <person name="Schulz F."/>
            <person name="Roux S."/>
            <person name="Paez-Espino D."/>
            <person name="Jungbluth S."/>
            <person name="Walsh D.A."/>
            <person name="Denef V.J."/>
            <person name="McMahon K.D."/>
            <person name="Konstantinidis K.T."/>
            <person name="Eloe-Fadrosh E.A."/>
            <person name="Kyrpides N.C."/>
            <person name="Woyke T."/>
        </authorList>
    </citation>
    <scope>NUCLEOTIDE SEQUENCE</scope>
    <source>
        <strain evidence="2">GVMAG-M-3300023174-68</strain>
    </source>
</reference>